<dbReference type="AlphaFoldDB" id="A0A538T9M5"/>
<dbReference type="PANTHER" id="PTHR10353">
    <property type="entry name" value="GLYCOSYL HYDROLASE"/>
    <property type="match status" value="1"/>
</dbReference>
<keyword evidence="3" id="KW-0326">Glycosidase</keyword>
<dbReference type="InterPro" id="IPR001360">
    <property type="entry name" value="Glyco_hydro_1"/>
</dbReference>
<name>A0A538T9M5_UNCEI</name>
<comment type="caution">
    <text evidence="5">The sequence shown here is derived from an EMBL/GenBank/DDBJ whole genome shotgun (WGS) entry which is preliminary data.</text>
</comment>
<protein>
    <submittedName>
        <fullName evidence="5">Glycosyl hydrolase family protein</fullName>
    </submittedName>
</protein>
<evidence type="ECO:0000313" key="5">
    <source>
        <dbReference type="EMBL" id="TMQ60328.1"/>
    </source>
</evidence>
<gene>
    <name evidence="5" type="ORF">E6K72_00655</name>
</gene>
<sequence>MSRTVGKRNDLGWEIYPEGLAHFLKAYARYRLPILITENGPPVTRDEDRWTFIFLHLWQVARALSEGIPVVGYLHWSLLDNYEWAEGFRGRFGLVEVHYATQKRTVRESARRLADVIRRNEL</sequence>
<reference evidence="5 6" key="1">
    <citation type="journal article" date="2019" name="Nat. Microbiol.">
        <title>Mediterranean grassland soil C-N compound turnover is dependent on rainfall and depth, and is mediated by genomically divergent microorganisms.</title>
        <authorList>
            <person name="Diamond S."/>
            <person name="Andeer P.F."/>
            <person name="Li Z."/>
            <person name="Crits-Christoph A."/>
            <person name="Burstein D."/>
            <person name="Anantharaman K."/>
            <person name="Lane K.R."/>
            <person name="Thomas B.C."/>
            <person name="Pan C."/>
            <person name="Northen T.R."/>
            <person name="Banfield J.F."/>
        </authorList>
    </citation>
    <scope>NUCLEOTIDE SEQUENCE [LARGE SCALE GENOMIC DNA]</scope>
    <source>
        <strain evidence="5">WS_2</strain>
    </source>
</reference>
<comment type="similarity">
    <text evidence="1 4">Belongs to the glycosyl hydrolase 1 family.</text>
</comment>
<dbReference type="GO" id="GO:0008422">
    <property type="term" value="F:beta-glucosidase activity"/>
    <property type="evidence" value="ECO:0007669"/>
    <property type="project" value="TreeGrafter"/>
</dbReference>
<evidence type="ECO:0000256" key="3">
    <source>
        <dbReference type="ARBA" id="ARBA00023295"/>
    </source>
</evidence>
<keyword evidence="2 5" id="KW-0378">Hydrolase</keyword>
<dbReference type="Proteomes" id="UP000317716">
    <property type="component" value="Unassembled WGS sequence"/>
</dbReference>
<dbReference type="SUPFAM" id="SSF51445">
    <property type="entry name" value="(Trans)glycosidases"/>
    <property type="match status" value="1"/>
</dbReference>
<evidence type="ECO:0000313" key="6">
    <source>
        <dbReference type="Proteomes" id="UP000317716"/>
    </source>
</evidence>
<organism evidence="5 6">
    <name type="scientific">Eiseniibacteriota bacterium</name>
    <dbReference type="NCBI Taxonomy" id="2212470"/>
    <lineage>
        <taxon>Bacteria</taxon>
        <taxon>Candidatus Eiseniibacteriota</taxon>
    </lineage>
</organism>
<dbReference type="Pfam" id="PF00232">
    <property type="entry name" value="Glyco_hydro_1"/>
    <property type="match status" value="1"/>
</dbReference>
<evidence type="ECO:0000256" key="1">
    <source>
        <dbReference type="ARBA" id="ARBA00010838"/>
    </source>
</evidence>
<dbReference type="PRINTS" id="PR00131">
    <property type="entry name" value="GLHYDRLASE1"/>
</dbReference>
<proteinExistence type="inferred from homology"/>
<accession>A0A538T9M5</accession>
<dbReference type="Gene3D" id="3.20.20.80">
    <property type="entry name" value="Glycosidases"/>
    <property type="match status" value="1"/>
</dbReference>
<dbReference type="InterPro" id="IPR017853">
    <property type="entry name" value="GH"/>
</dbReference>
<dbReference type="PANTHER" id="PTHR10353:SF209">
    <property type="entry name" value="GALACTOLIPID GALACTOSYLTRANSFERASE SFR2, CHLOROPLASTIC"/>
    <property type="match status" value="1"/>
</dbReference>
<dbReference type="GO" id="GO:0005975">
    <property type="term" value="P:carbohydrate metabolic process"/>
    <property type="evidence" value="ECO:0007669"/>
    <property type="project" value="InterPro"/>
</dbReference>
<evidence type="ECO:0000256" key="4">
    <source>
        <dbReference type="RuleBase" id="RU003690"/>
    </source>
</evidence>
<evidence type="ECO:0000256" key="2">
    <source>
        <dbReference type="ARBA" id="ARBA00022801"/>
    </source>
</evidence>
<dbReference type="EMBL" id="VBOS01000024">
    <property type="protein sequence ID" value="TMQ60328.1"/>
    <property type="molecule type" value="Genomic_DNA"/>
</dbReference>